<keyword evidence="12" id="KW-0832">Ubl conjugation</keyword>
<dbReference type="CDD" id="cd07436">
    <property type="entry name" value="PHP_PolX"/>
    <property type="match status" value="1"/>
</dbReference>
<evidence type="ECO:0000256" key="13">
    <source>
        <dbReference type="ARBA" id="ARBA00022932"/>
    </source>
</evidence>
<dbReference type="Proteomes" id="UP001189303">
    <property type="component" value="Unassembled WGS sequence"/>
</dbReference>
<dbReference type="Gene3D" id="1.10.150.110">
    <property type="entry name" value="DNA polymerase beta, N-terminal domain-like"/>
    <property type="match status" value="1"/>
</dbReference>
<comment type="subcellular location">
    <subcellularLocation>
        <location evidence="2">Cytoplasm</location>
    </subcellularLocation>
</comment>
<evidence type="ECO:0000256" key="8">
    <source>
        <dbReference type="ARBA" id="ARBA00022679"/>
    </source>
</evidence>
<dbReference type="GO" id="GO:0140078">
    <property type="term" value="F:class I DNA-(apurinic or apyrimidinic site) endonuclease activity"/>
    <property type="evidence" value="ECO:0007669"/>
    <property type="project" value="UniProtKB-EC"/>
</dbReference>
<keyword evidence="14" id="KW-0915">Sodium</keyword>
<dbReference type="InterPro" id="IPR028207">
    <property type="entry name" value="DNA_pol_B_palm_palm"/>
</dbReference>
<dbReference type="CDD" id="cd00141">
    <property type="entry name" value="NT_POLXc"/>
    <property type="match status" value="1"/>
</dbReference>
<dbReference type="GO" id="GO:0003677">
    <property type="term" value="F:DNA binding"/>
    <property type="evidence" value="ECO:0007669"/>
    <property type="project" value="InterPro"/>
</dbReference>
<comment type="catalytic activity">
    <reaction evidence="19">
        <text>a 5'-end 2'-deoxyribose-2'-deoxyribonucleotide-DNA = (2E,4S)-4-hydroxypenten-2-al-5-phosphate + a 5'-end 5'-phospho-2'-deoxyribonucleoside-DNA + H(+)</text>
        <dbReference type="Rhea" id="RHEA:76255"/>
        <dbReference type="Rhea" id="RHEA-COMP:13180"/>
        <dbReference type="Rhea" id="RHEA-COMP:18657"/>
        <dbReference type="ChEBI" id="CHEBI:15378"/>
        <dbReference type="ChEBI" id="CHEBI:136412"/>
        <dbReference type="ChEBI" id="CHEBI:195194"/>
        <dbReference type="ChEBI" id="CHEBI:195195"/>
    </reaction>
</comment>
<keyword evidence="13" id="KW-0239">DNA-directed DNA polymerase</keyword>
<protein>
    <recommendedName>
        <fullName evidence="5">DNA polymerase beta</fullName>
        <ecNumber evidence="3">2.7.7.7</ecNumber>
        <ecNumber evidence="4">4.2.99.18</ecNumber>
    </recommendedName>
    <alternativeName>
        <fullName evidence="16">5'-deoxyribose-phosphate lyase</fullName>
    </alternativeName>
    <alternativeName>
        <fullName evidence="17">AP lyase</fullName>
    </alternativeName>
</protein>
<feature type="domain" description="Helix-hairpin-helix DNA-binding motif class 1" evidence="22">
    <location>
        <begin position="101"/>
        <end position="120"/>
    </location>
</feature>
<dbReference type="GO" id="GO:0008270">
    <property type="term" value="F:zinc ion binding"/>
    <property type="evidence" value="ECO:0007669"/>
    <property type="project" value="TreeGrafter"/>
</dbReference>
<dbReference type="Gene3D" id="3.30.460.10">
    <property type="entry name" value="Beta Polymerase, domain 2"/>
    <property type="match status" value="1"/>
</dbReference>
<dbReference type="PANTHER" id="PTHR36928:SF1">
    <property type="entry name" value="PHOSPHATASE YCDX-RELATED"/>
    <property type="match status" value="1"/>
</dbReference>
<feature type="domain" description="Polymerase/histidinol phosphatase N-terminal" evidence="23">
    <location>
        <begin position="347"/>
        <end position="427"/>
    </location>
</feature>
<evidence type="ECO:0000256" key="19">
    <source>
        <dbReference type="ARBA" id="ARBA00044678"/>
    </source>
</evidence>
<dbReference type="InterPro" id="IPR002008">
    <property type="entry name" value="DNA_pol_X_beta-like"/>
</dbReference>
<feature type="domain" description="Helix-hairpin-helix DNA-binding motif class 1" evidence="22">
    <location>
        <begin position="136"/>
        <end position="155"/>
    </location>
</feature>
<comment type="caution">
    <text evidence="26">The sequence shown here is derived from an EMBL/GenBank/DDBJ whole genome shotgun (WGS) entry which is preliminary data.</text>
</comment>
<dbReference type="RefSeq" id="WP_116575944.1">
    <property type="nucleotide sequence ID" value="NZ_CATWFT010000013.1"/>
</dbReference>
<evidence type="ECO:0000256" key="10">
    <source>
        <dbReference type="ARBA" id="ARBA00022705"/>
    </source>
</evidence>
<keyword evidence="26" id="KW-0269">Exonuclease</keyword>
<keyword evidence="7" id="KW-0237">DNA synthesis</keyword>
<dbReference type="SUPFAM" id="SSF47802">
    <property type="entry name" value="DNA polymerase beta, N-terminal domain-like"/>
    <property type="match status" value="1"/>
</dbReference>
<dbReference type="InterPro" id="IPR016195">
    <property type="entry name" value="Pol/histidinol_Pase-like"/>
</dbReference>
<dbReference type="Gene3D" id="3.30.210.10">
    <property type="entry name" value="DNA polymerase, thumb domain"/>
    <property type="match status" value="1"/>
</dbReference>
<reference evidence="26" key="1">
    <citation type="submission" date="2018-06" db="EMBL/GenBank/DDBJ databases">
        <authorList>
            <person name="O'Rourke A."/>
        </authorList>
    </citation>
    <scope>NUCLEOTIDE SEQUENCE</scope>
    <source>
        <strain evidence="26">132550021-3</strain>
    </source>
</reference>
<dbReference type="Gene3D" id="3.20.20.140">
    <property type="entry name" value="Metal-dependent hydrolases"/>
    <property type="match status" value="1"/>
</dbReference>
<evidence type="ECO:0000256" key="15">
    <source>
        <dbReference type="ARBA" id="ARBA00023204"/>
    </source>
</evidence>
<evidence type="ECO:0000313" key="26">
    <source>
        <dbReference type="EMBL" id="MBX3890149.1"/>
    </source>
</evidence>
<dbReference type="SUPFAM" id="SSF81301">
    <property type="entry name" value="Nucleotidyltransferase"/>
    <property type="match status" value="1"/>
</dbReference>
<evidence type="ECO:0000256" key="4">
    <source>
        <dbReference type="ARBA" id="ARBA00012720"/>
    </source>
</evidence>
<dbReference type="SMART" id="SM00278">
    <property type="entry name" value="HhH1"/>
    <property type="match status" value="3"/>
</dbReference>
<dbReference type="Pfam" id="PF02811">
    <property type="entry name" value="PHP"/>
    <property type="match status" value="1"/>
</dbReference>
<dbReference type="EC" id="4.2.99.18" evidence="4"/>
<sequence length="582" mass="62944">MPLAASYQYPANQAIAAIFNEIADLLEIEEANPFRVRAYRNAARTVEGMTEGVDAMLARGADLTALPGVGVDLAAKMREIVETGSCAMLTRVRTEVPAYVLQLLQLPGLGPRRARALQHELGITSLDELARAAAAHRIRELHGFGARSEQRLLEALNARLARDRRYGLAIAKPCADALTHYLLASGLVDQLVVAGSYRRGRDTVGDLDLLITGRKRAQIVEHLVHYNEVATRISAGPTRASVVLKNGMQVDLRVVRPDAFGAALVYFTGSKPHNIALRKLAQAQGLKINEYGVFRGKERIAGQTEASVYRAVGLPWICPELREDHGEIAAAQSGRLPSLVEQGDIKGDLHVHTSASDGTASLEAMAAQARLLGYQYLAVTDHSPRIAVTHGLTAERLAAQADDIDRFNAEHKGWPVLLKGVEVDILEDGSLDLPDSVLGRLDLVVGAIHSHFNLSADQQTSRILRALDHPHFSILAHPLGRLIGERNACNVDLTRVLTAIAQRGCYVEANAQPARLDLADIGCRLAKAEGVLVSIASDAHSPADLLNLPLGVTQARRAWLGQADVLNAHALHTLLPLLKRTM</sequence>
<dbReference type="InterPro" id="IPR003141">
    <property type="entry name" value="Pol/His_phosphatase_N"/>
</dbReference>
<feature type="domain" description="Helix-hairpin-helix DNA-binding motif class 1" evidence="22">
    <location>
        <begin position="61"/>
        <end position="80"/>
    </location>
</feature>
<comment type="catalytic activity">
    <reaction evidence="21">
        <text>DNA(n) + a 2'-deoxyribonucleoside 5'-triphosphate = DNA(n+1) + diphosphate</text>
        <dbReference type="Rhea" id="RHEA:22508"/>
        <dbReference type="Rhea" id="RHEA-COMP:17339"/>
        <dbReference type="Rhea" id="RHEA-COMP:17340"/>
        <dbReference type="ChEBI" id="CHEBI:33019"/>
        <dbReference type="ChEBI" id="CHEBI:61560"/>
        <dbReference type="ChEBI" id="CHEBI:173112"/>
        <dbReference type="EC" id="2.7.7.7"/>
    </reaction>
</comment>
<proteinExistence type="predicted"/>
<comment type="catalytic activity">
    <reaction evidence="18">
        <text>2'-deoxyribonucleotide-(2'-deoxyribose 5'-phosphate)-2'-deoxyribonucleotide-DNA = a 3'-end 2'-deoxyribonucleotide-(2,3-dehydro-2,3-deoxyribose 5'-phosphate)-DNA + a 5'-end 5'-phospho-2'-deoxyribonucleoside-DNA + H(+)</text>
        <dbReference type="Rhea" id="RHEA:66592"/>
        <dbReference type="Rhea" id="RHEA-COMP:13180"/>
        <dbReference type="Rhea" id="RHEA-COMP:16897"/>
        <dbReference type="Rhea" id="RHEA-COMP:17067"/>
        <dbReference type="ChEBI" id="CHEBI:15378"/>
        <dbReference type="ChEBI" id="CHEBI:136412"/>
        <dbReference type="ChEBI" id="CHEBI:157695"/>
        <dbReference type="ChEBI" id="CHEBI:167181"/>
        <dbReference type="EC" id="4.2.99.18"/>
    </reaction>
</comment>
<name>A0A9Q3LQW1_RALPI</name>
<comment type="function">
    <text evidence="20">Repair polymerase that plays a key role in base-excision repair. During this process, the damaged base is excised by specific DNA glycosylases, the DNA backbone is nicked at the abasic site by an apurinic/apyrimidic (AP) endonuclease, and POLB removes 5'-deoxyribose-phosphate from the preincised AP site acting as a 5'-deoxyribose-phosphate lyase (5'-dRP lyase); through its DNA polymerase activity, it adds one nucleotide to the 3' end of the arising single-nucleotide gap. Conducts 'gap-filling' DNA synthesis in a stepwise distributive fashion rather than in a processive fashion as for other DNA polymerases. It is also able to cleave sugar-phosphate bonds 3' to an intact AP site, acting as an AP lyase.</text>
</comment>
<dbReference type="PRINTS" id="PR00870">
    <property type="entry name" value="DNAPOLXBETA"/>
</dbReference>
<feature type="domain" description="DNA-directed DNA polymerase X" evidence="24">
    <location>
        <begin position="10"/>
        <end position="323"/>
    </location>
</feature>
<evidence type="ECO:0000256" key="21">
    <source>
        <dbReference type="ARBA" id="ARBA00049244"/>
    </source>
</evidence>
<dbReference type="InterPro" id="IPR004013">
    <property type="entry name" value="PHP_dom"/>
</dbReference>
<keyword evidence="26" id="KW-0378">Hydrolase</keyword>
<evidence type="ECO:0000259" key="24">
    <source>
        <dbReference type="SMART" id="SM00483"/>
    </source>
</evidence>
<dbReference type="EMBL" id="QGBI01000007">
    <property type="protein sequence ID" value="MBX3890149.1"/>
    <property type="molecule type" value="Genomic_DNA"/>
</dbReference>
<dbReference type="InterPro" id="IPR003583">
    <property type="entry name" value="Hlx-hairpin-Hlx_DNA-bd_motif"/>
</dbReference>
<keyword evidence="8" id="KW-0808">Transferase</keyword>
<dbReference type="InterPro" id="IPR010996">
    <property type="entry name" value="HHH_MUS81"/>
</dbReference>
<dbReference type="Pfam" id="PF14791">
    <property type="entry name" value="DNA_pol_B_thumb"/>
    <property type="match status" value="1"/>
</dbReference>
<organism evidence="26 28">
    <name type="scientific">Ralstonia pickettii</name>
    <name type="common">Burkholderia pickettii</name>
    <dbReference type="NCBI Taxonomy" id="329"/>
    <lineage>
        <taxon>Bacteria</taxon>
        <taxon>Pseudomonadati</taxon>
        <taxon>Pseudomonadota</taxon>
        <taxon>Betaproteobacteria</taxon>
        <taxon>Burkholderiales</taxon>
        <taxon>Burkholderiaceae</taxon>
        <taxon>Ralstonia</taxon>
    </lineage>
</organism>
<dbReference type="EC" id="2.7.7.7" evidence="3"/>
<keyword evidence="15" id="KW-0234">DNA repair</keyword>
<evidence type="ECO:0000256" key="14">
    <source>
        <dbReference type="ARBA" id="ARBA00023053"/>
    </source>
</evidence>
<dbReference type="Proteomes" id="UP001199322">
    <property type="component" value="Unassembled WGS sequence"/>
</dbReference>
<evidence type="ECO:0000256" key="6">
    <source>
        <dbReference type="ARBA" id="ARBA00022481"/>
    </source>
</evidence>
<dbReference type="Pfam" id="PF14716">
    <property type="entry name" value="HHH_8"/>
    <property type="match status" value="1"/>
</dbReference>
<keyword evidence="9" id="KW-0548">Nucleotidyltransferase</keyword>
<dbReference type="Gene3D" id="1.10.150.20">
    <property type="entry name" value="5' to 3' exonuclease, C-terminal subdomain"/>
    <property type="match status" value="1"/>
</dbReference>
<dbReference type="GO" id="GO:0004527">
    <property type="term" value="F:exonuclease activity"/>
    <property type="evidence" value="ECO:0007669"/>
    <property type="project" value="UniProtKB-KW"/>
</dbReference>
<dbReference type="GO" id="GO:0006281">
    <property type="term" value="P:DNA repair"/>
    <property type="evidence" value="ECO:0007669"/>
    <property type="project" value="UniProtKB-KW"/>
</dbReference>
<evidence type="ECO:0000313" key="28">
    <source>
        <dbReference type="Proteomes" id="UP001199322"/>
    </source>
</evidence>
<dbReference type="SUPFAM" id="SSF158702">
    <property type="entry name" value="Sec63 N-terminal domain-like"/>
    <property type="match status" value="1"/>
</dbReference>
<dbReference type="GO" id="GO:0003887">
    <property type="term" value="F:DNA-directed DNA polymerase activity"/>
    <property type="evidence" value="ECO:0007669"/>
    <property type="project" value="UniProtKB-KW"/>
</dbReference>
<keyword evidence="26" id="KW-0540">Nuclease</keyword>
<dbReference type="SMART" id="SM00481">
    <property type="entry name" value="POLIIIAc"/>
    <property type="match status" value="1"/>
</dbReference>
<evidence type="ECO:0000256" key="11">
    <source>
        <dbReference type="ARBA" id="ARBA00022763"/>
    </source>
</evidence>
<dbReference type="InterPro" id="IPR050243">
    <property type="entry name" value="PHP_phosphatase"/>
</dbReference>
<evidence type="ECO:0000256" key="5">
    <source>
        <dbReference type="ARBA" id="ARBA00020020"/>
    </source>
</evidence>
<dbReference type="InterPro" id="IPR043519">
    <property type="entry name" value="NT_sf"/>
</dbReference>
<evidence type="ECO:0000256" key="7">
    <source>
        <dbReference type="ARBA" id="ARBA00022634"/>
    </source>
</evidence>
<keyword evidence="11" id="KW-0227">DNA damage</keyword>
<keyword evidence="27" id="KW-1185">Reference proteome</keyword>
<evidence type="ECO:0000256" key="17">
    <source>
        <dbReference type="ARBA" id="ARBA00035726"/>
    </source>
</evidence>
<evidence type="ECO:0000256" key="9">
    <source>
        <dbReference type="ARBA" id="ARBA00022695"/>
    </source>
</evidence>
<dbReference type="PANTHER" id="PTHR36928">
    <property type="entry name" value="PHOSPHATASE YCDX-RELATED"/>
    <property type="match status" value="1"/>
</dbReference>
<dbReference type="GO" id="GO:0005829">
    <property type="term" value="C:cytosol"/>
    <property type="evidence" value="ECO:0007669"/>
    <property type="project" value="TreeGrafter"/>
</dbReference>
<keyword evidence="10" id="KW-0235">DNA replication</keyword>
<dbReference type="InterPro" id="IPR027421">
    <property type="entry name" value="DNA_pol_lamdba_lyase_dom_sf"/>
</dbReference>
<evidence type="ECO:0000256" key="2">
    <source>
        <dbReference type="ARBA" id="ARBA00004496"/>
    </source>
</evidence>
<dbReference type="EMBL" id="CATWFT010000013">
    <property type="protein sequence ID" value="CAJ0728447.1"/>
    <property type="molecule type" value="Genomic_DNA"/>
</dbReference>
<dbReference type="InterPro" id="IPR029398">
    <property type="entry name" value="PolB_thumb"/>
</dbReference>
<dbReference type="InterPro" id="IPR002054">
    <property type="entry name" value="DNA-dir_DNA_pol_X"/>
</dbReference>
<gene>
    <name evidence="26" type="primary">polX</name>
    <name evidence="26" type="ORF">DEE74_09760</name>
    <name evidence="25" type="ORF">R38712_03709</name>
</gene>
<accession>A0A9Q3LQW1</accession>
<evidence type="ECO:0000256" key="20">
    <source>
        <dbReference type="ARBA" id="ARBA00045548"/>
    </source>
</evidence>
<dbReference type="AlphaFoldDB" id="A0A9Q3LQW1"/>
<evidence type="ECO:0000256" key="1">
    <source>
        <dbReference type="ARBA" id="ARBA00001946"/>
    </source>
</evidence>
<evidence type="ECO:0000256" key="12">
    <source>
        <dbReference type="ARBA" id="ARBA00022843"/>
    </source>
</evidence>
<dbReference type="Pfam" id="PF14520">
    <property type="entry name" value="HHH_5"/>
    <property type="match status" value="1"/>
</dbReference>
<evidence type="ECO:0000256" key="16">
    <source>
        <dbReference type="ARBA" id="ARBA00035717"/>
    </source>
</evidence>
<dbReference type="InterPro" id="IPR047967">
    <property type="entry name" value="PolX_PHP"/>
</dbReference>
<keyword evidence="6" id="KW-0488">Methylation</keyword>
<dbReference type="InterPro" id="IPR022311">
    <property type="entry name" value="PolX-like"/>
</dbReference>
<dbReference type="SUPFAM" id="SSF89550">
    <property type="entry name" value="PHP domain-like"/>
    <property type="match status" value="1"/>
</dbReference>
<dbReference type="SMART" id="SM00483">
    <property type="entry name" value="POLXc"/>
    <property type="match status" value="1"/>
</dbReference>
<dbReference type="Pfam" id="PF14792">
    <property type="entry name" value="DNA_pol_B_palm"/>
    <property type="match status" value="1"/>
</dbReference>
<dbReference type="NCBIfam" id="NF006375">
    <property type="entry name" value="PRK08609.1"/>
    <property type="match status" value="1"/>
</dbReference>
<reference evidence="25 27" key="2">
    <citation type="submission" date="2023-07" db="EMBL/GenBank/DDBJ databases">
        <authorList>
            <person name="Peeters C."/>
        </authorList>
    </citation>
    <scope>NUCLEOTIDE SEQUENCE [LARGE SCALE GENOMIC DNA]</scope>
    <source>
        <strain evidence="25 27">R-38712</strain>
    </source>
</reference>
<comment type="cofactor">
    <cofactor evidence="1">
        <name>Mg(2+)</name>
        <dbReference type="ChEBI" id="CHEBI:18420"/>
    </cofactor>
</comment>
<dbReference type="PIRSF" id="PIRSF005047">
    <property type="entry name" value="UCP005047_YshC"/>
    <property type="match status" value="1"/>
</dbReference>
<evidence type="ECO:0000256" key="18">
    <source>
        <dbReference type="ARBA" id="ARBA00044632"/>
    </source>
</evidence>
<dbReference type="InterPro" id="IPR037160">
    <property type="entry name" value="DNA_Pol_thumb_sf"/>
</dbReference>
<evidence type="ECO:0000313" key="25">
    <source>
        <dbReference type="EMBL" id="CAJ0728447.1"/>
    </source>
</evidence>
<evidence type="ECO:0000259" key="23">
    <source>
        <dbReference type="SMART" id="SM00481"/>
    </source>
</evidence>
<evidence type="ECO:0000256" key="3">
    <source>
        <dbReference type="ARBA" id="ARBA00012417"/>
    </source>
</evidence>
<dbReference type="GO" id="GO:0042578">
    <property type="term" value="F:phosphoric ester hydrolase activity"/>
    <property type="evidence" value="ECO:0007669"/>
    <property type="project" value="TreeGrafter"/>
</dbReference>
<evidence type="ECO:0000259" key="22">
    <source>
        <dbReference type="SMART" id="SM00278"/>
    </source>
</evidence>
<evidence type="ECO:0000313" key="27">
    <source>
        <dbReference type="Proteomes" id="UP001189303"/>
    </source>
</evidence>